<sequence length="825" mass="91134">MAKVIGGNLKELIYYTIGFLQITKEQEHNWLLDVNQYVADEDDATYSCRVSDQLIEAKGSKVMKLNLGNLLEQMINEDMLTGVHQCPFLHARAFSTISKFYSLISRQVSEQLLYAAIQVIASDVPAPVKVGACRALIQLLPLFSNNVQPYIMGLMSSLTTLLRQASEETLHLVLETLQGHEQSTTIEPAISPIILDIWLQHVSDPFISIDAVEVLERKKVGLDGREEKRSRVVEAEDGADGEQTVSEPAPEGKRKVRRGPGVGGGWLGSPTAGASSTKVAGSGAVSSERRMKQSDVGKIRVTVASLLVAIGGGGNWSLDYLELGRWCSRVVACQAFLKSPAYVLLPVFLNVFVFSFQAIKNSPYCLEPLVLRILPPIRSVLEKVKLTSVTAYWFSCWLSGPSDHAIESKNSPVDVVKAIFDACFNLVIEIVLQSDDHAELQNATECLASFISGGKQDLLVWAGDSGLVMKGLLDAASRLVLNQDMLPYEHVHVHGFVEMLRRLLDPDMESSGSLFVASYILQLILHLPSQMSLHIHELVASVVRRMQSCEVFGLRSSLILILARLVHSSTPDVNQFINLMLSTPAKGFENALVYVMPEWTKLQGEIQGAYQIKVTTSALALLLSTRHAELSKINVQGDLVKSNAGITTRSKAKLAPEMWTMIPLPAKIFALLSDALIEIQEQGLDDEDEDSEWDEVSNDENGGVQDILHPMAVPSSVNPSVEHLDALAKAFDDVRMNNCHNDYLVFAIISILTLPCVFLNLQDDDNDDEYDNELTKVDPLNEIKLADFLTNYFVNMYNTDQSLFDYLFQSLADVQKSVVGNVINK</sequence>
<reference evidence="3 4" key="1">
    <citation type="submission" date="2020-08" db="EMBL/GenBank/DDBJ databases">
        <title>Plant Genome Project.</title>
        <authorList>
            <person name="Zhang R.-G."/>
        </authorList>
    </citation>
    <scope>NUCLEOTIDE SEQUENCE [LARGE SCALE GENOMIC DNA]</scope>
    <source>
        <tissue evidence="3">Rhizome</tissue>
    </source>
</reference>
<dbReference type="Proteomes" id="UP000734854">
    <property type="component" value="Unassembled WGS sequence"/>
</dbReference>
<dbReference type="GO" id="GO:0005829">
    <property type="term" value="C:cytosol"/>
    <property type="evidence" value="ECO:0007669"/>
    <property type="project" value="TreeGrafter"/>
</dbReference>
<dbReference type="Gene3D" id="1.25.10.10">
    <property type="entry name" value="Leucine-rich Repeat Variant"/>
    <property type="match status" value="2"/>
</dbReference>
<feature type="domain" description="Importin-7/11-like TPR repeats" evidence="2">
    <location>
        <begin position="492"/>
        <end position="792"/>
    </location>
</feature>
<dbReference type="InterPro" id="IPR016024">
    <property type="entry name" value="ARM-type_fold"/>
</dbReference>
<feature type="region of interest" description="Disordered" evidence="1">
    <location>
        <begin position="226"/>
        <end position="263"/>
    </location>
</feature>
<dbReference type="PANTHER" id="PTHR10997">
    <property type="entry name" value="IMPORTIN-7, 8, 11"/>
    <property type="match status" value="1"/>
</dbReference>
<evidence type="ECO:0000313" key="3">
    <source>
        <dbReference type="EMBL" id="KAG6510445.1"/>
    </source>
</evidence>
<evidence type="ECO:0000256" key="1">
    <source>
        <dbReference type="SAM" id="MobiDB-lite"/>
    </source>
</evidence>
<dbReference type="InterPro" id="IPR011989">
    <property type="entry name" value="ARM-like"/>
</dbReference>
<dbReference type="Pfam" id="PF25758">
    <property type="entry name" value="TPR_IPO11"/>
    <property type="match status" value="1"/>
</dbReference>
<evidence type="ECO:0000313" key="4">
    <source>
        <dbReference type="Proteomes" id="UP000734854"/>
    </source>
</evidence>
<dbReference type="AlphaFoldDB" id="A0A8J5L3L2"/>
<dbReference type="GO" id="GO:0005635">
    <property type="term" value="C:nuclear envelope"/>
    <property type="evidence" value="ECO:0007669"/>
    <property type="project" value="TreeGrafter"/>
</dbReference>
<dbReference type="InterPro" id="IPR058669">
    <property type="entry name" value="TPR_IPO7/11-like"/>
</dbReference>
<comment type="caution">
    <text evidence="3">The sequence shown here is derived from an EMBL/GenBank/DDBJ whole genome shotgun (WGS) entry which is preliminary data.</text>
</comment>
<dbReference type="SUPFAM" id="SSF48371">
    <property type="entry name" value="ARM repeat"/>
    <property type="match status" value="1"/>
</dbReference>
<accession>A0A8J5L3L2</accession>
<evidence type="ECO:0000259" key="2">
    <source>
        <dbReference type="Pfam" id="PF25758"/>
    </source>
</evidence>
<gene>
    <name evidence="3" type="ORF">ZIOFF_028466</name>
</gene>
<keyword evidence="4" id="KW-1185">Reference proteome</keyword>
<protein>
    <recommendedName>
        <fullName evidence="2">Importin-7/11-like TPR repeats domain-containing protein</fullName>
    </recommendedName>
</protein>
<organism evidence="3 4">
    <name type="scientific">Zingiber officinale</name>
    <name type="common">Ginger</name>
    <name type="synonym">Amomum zingiber</name>
    <dbReference type="NCBI Taxonomy" id="94328"/>
    <lineage>
        <taxon>Eukaryota</taxon>
        <taxon>Viridiplantae</taxon>
        <taxon>Streptophyta</taxon>
        <taxon>Embryophyta</taxon>
        <taxon>Tracheophyta</taxon>
        <taxon>Spermatophyta</taxon>
        <taxon>Magnoliopsida</taxon>
        <taxon>Liliopsida</taxon>
        <taxon>Zingiberales</taxon>
        <taxon>Zingiberaceae</taxon>
        <taxon>Zingiber</taxon>
    </lineage>
</organism>
<proteinExistence type="predicted"/>
<dbReference type="EMBL" id="JACMSC010000008">
    <property type="protein sequence ID" value="KAG6510445.1"/>
    <property type="molecule type" value="Genomic_DNA"/>
</dbReference>
<dbReference type="PANTHER" id="PTHR10997:SF9">
    <property type="entry name" value="IMPORTIN-9"/>
    <property type="match status" value="1"/>
</dbReference>
<dbReference type="GO" id="GO:0006606">
    <property type="term" value="P:protein import into nucleus"/>
    <property type="evidence" value="ECO:0007669"/>
    <property type="project" value="TreeGrafter"/>
</dbReference>
<name>A0A8J5L3L2_ZINOF</name>